<name>A0AAD8IV55_9APIA</name>
<dbReference type="Proteomes" id="UP001237642">
    <property type="component" value="Unassembled WGS sequence"/>
</dbReference>
<keyword evidence="1" id="KW-1133">Transmembrane helix</keyword>
<dbReference type="Pfam" id="PF03140">
    <property type="entry name" value="DUF247"/>
    <property type="match status" value="1"/>
</dbReference>
<proteinExistence type="predicted"/>
<accession>A0AAD8IV55</accession>
<dbReference type="AlphaFoldDB" id="A0AAD8IV55"/>
<sequence>MGNVDNLTTNLKECNEEVRINVVEGLISSMSEELRALATNSNTVCIYRISEKYRKSKEEAYTPRVVSVGPLHHGKIHLQAMEAYKLRYLQSFISKLGIGIDKLIKYAAKMEASVRGCYEDTSEFQSKEFCKMILLDGIFVVQLFVKNLIQMRDPGDMLFENKWMASDLMHDMLLLENQLPLNFILGLYEFVDSARVHHKSFHELSFDYFKLVGNTKRLKLVDGYERSRHLVEFLVILHRPCNIKKEPMPKGRFEYTKSASELWEAGVRFDRRMGDLFDVSFELGLLKLPQLTVNDETETFFRNLIAYEQCGHYEKHITSYIIFMDSLINTAEDVDLLVKHGVIDNLLGESKLVATLFNNLYKEVMEEQKDFYFAEICNDLNKYSKNRIHKWNSKWFRWKLILKEKYFSNPWSFVAFLAASAVIVLTVVQTVCSILQTKNS</sequence>
<reference evidence="2" key="2">
    <citation type="submission" date="2023-05" db="EMBL/GenBank/DDBJ databases">
        <authorList>
            <person name="Schelkunov M.I."/>
        </authorList>
    </citation>
    <scope>NUCLEOTIDE SEQUENCE</scope>
    <source>
        <strain evidence="2">Hsosn_3</strain>
        <tissue evidence="2">Leaf</tissue>
    </source>
</reference>
<reference evidence="2" key="1">
    <citation type="submission" date="2023-02" db="EMBL/GenBank/DDBJ databases">
        <title>Genome of toxic invasive species Heracleum sosnowskyi carries increased number of genes despite the absence of recent whole-genome duplications.</title>
        <authorList>
            <person name="Schelkunov M."/>
            <person name="Shtratnikova V."/>
            <person name="Makarenko M."/>
            <person name="Klepikova A."/>
            <person name="Omelchenko D."/>
            <person name="Novikova G."/>
            <person name="Obukhova E."/>
            <person name="Bogdanov V."/>
            <person name="Penin A."/>
            <person name="Logacheva M."/>
        </authorList>
    </citation>
    <scope>NUCLEOTIDE SEQUENCE</scope>
    <source>
        <strain evidence="2">Hsosn_3</strain>
        <tissue evidence="2">Leaf</tissue>
    </source>
</reference>
<dbReference type="PANTHER" id="PTHR31170:SF20">
    <property type="entry name" value="DUF247 DOMAIN PROTEIN"/>
    <property type="match status" value="1"/>
</dbReference>
<evidence type="ECO:0000313" key="3">
    <source>
        <dbReference type="Proteomes" id="UP001237642"/>
    </source>
</evidence>
<organism evidence="2 3">
    <name type="scientific">Heracleum sosnowskyi</name>
    <dbReference type="NCBI Taxonomy" id="360622"/>
    <lineage>
        <taxon>Eukaryota</taxon>
        <taxon>Viridiplantae</taxon>
        <taxon>Streptophyta</taxon>
        <taxon>Embryophyta</taxon>
        <taxon>Tracheophyta</taxon>
        <taxon>Spermatophyta</taxon>
        <taxon>Magnoliopsida</taxon>
        <taxon>eudicotyledons</taxon>
        <taxon>Gunneridae</taxon>
        <taxon>Pentapetalae</taxon>
        <taxon>asterids</taxon>
        <taxon>campanulids</taxon>
        <taxon>Apiales</taxon>
        <taxon>Apiaceae</taxon>
        <taxon>Apioideae</taxon>
        <taxon>apioid superclade</taxon>
        <taxon>Tordylieae</taxon>
        <taxon>Tordyliinae</taxon>
        <taxon>Heracleum</taxon>
    </lineage>
</organism>
<protein>
    <submittedName>
        <fullName evidence="2">Uncharacterized protein</fullName>
    </submittedName>
</protein>
<comment type="caution">
    <text evidence="2">The sequence shown here is derived from an EMBL/GenBank/DDBJ whole genome shotgun (WGS) entry which is preliminary data.</text>
</comment>
<gene>
    <name evidence="2" type="ORF">POM88_018848</name>
</gene>
<keyword evidence="3" id="KW-1185">Reference proteome</keyword>
<dbReference type="InterPro" id="IPR004158">
    <property type="entry name" value="DUF247_pln"/>
</dbReference>
<dbReference type="EMBL" id="JAUIZM010000004">
    <property type="protein sequence ID" value="KAK1390670.1"/>
    <property type="molecule type" value="Genomic_DNA"/>
</dbReference>
<keyword evidence="1" id="KW-0812">Transmembrane</keyword>
<dbReference type="PANTHER" id="PTHR31170">
    <property type="entry name" value="BNAC04G53230D PROTEIN"/>
    <property type="match status" value="1"/>
</dbReference>
<evidence type="ECO:0000313" key="2">
    <source>
        <dbReference type="EMBL" id="KAK1390670.1"/>
    </source>
</evidence>
<feature type="transmembrane region" description="Helical" evidence="1">
    <location>
        <begin position="411"/>
        <end position="435"/>
    </location>
</feature>
<evidence type="ECO:0000256" key="1">
    <source>
        <dbReference type="SAM" id="Phobius"/>
    </source>
</evidence>
<keyword evidence="1" id="KW-0472">Membrane</keyword>